<sequence length="1251" mass="141313">MADLTLEPRGAGASRYLMTDLEDLDSSEGNSLVPYSRLGKSGNTDANLYSTPDMTTRYPGSRGLLRDDSRGSGGLDDPMGLPMRSLSPKDLGGRGGPRLSPAELKAQVRLRNMCGKPLRPDDVLVTRILTGEKSYWEALDEMRNLCASLTVENEKLKTGNAKATTKALEVEQKSRAEIRRLQTLQRVTRDELEMKLQDLTAENVRLRQSRDVERALQEQKVHMQKQIERLKQDSEEKGRLAAQRAREIHHLKEETQRSTDEAEALKGRVESLQAKLAEAISQKNLLLIRVKKDIRDIQDSAQQAREAVLAEKARSEQQAAEVEKHAQMQLQLHERKIRDLQQTVASEESQGEYYRRKYEEASKQLAKLKTQFDSTQNKTETDIALRERKLQELSESLNAAQKARDRSAQELNAMRSKYNILRGELEKAEQRRNHAEQEAIRAGVCASESKRDWTAKRKQGRGNAQVETMDVGRSTLEAKVSELQLERSGLMEKLQLAEKEVSELREAKNKIKASLDLAYQKEQFRLLEENSRIGTDLKVAQQQLDTVTRQKEQLQTDAERLRGAEEELREMQVDFLKMKTTLQLVQGRPCDNAKVVADGVVNALRAYAELKKATETQEQSMASLSQQNQALSQKANEAATLTREMLTLESENRSLNEHIASLTAELRKIGDQQTALQLEKEAQDEAFRQQIERVQKEAEARRRELDHQLEQAKERHRQETTKLTAELDRVKKLHDAEKKRTSELQVQVEDVKAEATQHTEGLEKRYQEQLRERNAQIEALSSEREEFAAETRAEIQQLKKTHADALKAARADRDKVLAERESHYQQQLEEMRTRQEQHAASQHHQRQELQQRLQQLELSFQETEANLRREVDAKAADVRSLQGQKEKLERELGAVKERLEDEQRSADRNLERVKRERQQDVERLQKELDDATRLAAEAERTAAEKIQSLETDVKNTRDQLKKANAGSEEKESLLEASKTRYADLENKHNDVVQKFNDLSEENKKLKKDLSAAADDKEAKEKQIKKLTDAQARDQQEIAAIKQKEREAIAAGDRLNAEIEKLKAEHRSAELKLKNDIDAVTTDKEAVEAKLAQVQKMHKEEAEALNSRIAQLTKEKADLEKAQRNLEEEKAALEQEKRKAASEAKVKQDLLEQKIAELQKQNQNLENGLRAAKAAGAAAAARPAPGAPGQAPPAAQAPQAGAPPAEEGGLFSWWGGGAAEAPPEAPASSAGAPAEAAPAPAAEAESSSWGWW</sequence>
<feature type="compositionally biased region" description="Basic and acidic residues" evidence="2">
    <location>
        <begin position="951"/>
        <end position="974"/>
    </location>
</feature>
<proteinExistence type="predicted"/>
<evidence type="ECO:0000256" key="1">
    <source>
        <dbReference type="SAM" id="Coils"/>
    </source>
</evidence>
<feature type="coiled-coil region" evidence="1">
    <location>
        <begin position="189"/>
        <end position="438"/>
    </location>
</feature>
<feature type="compositionally biased region" description="Basic and acidic residues" evidence="2">
    <location>
        <begin position="818"/>
        <end position="837"/>
    </location>
</feature>
<dbReference type="AlphaFoldDB" id="A0A0F7UW65"/>
<evidence type="ECO:0000256" key="2">
    <source>
        <dbReference type="SAM" id="MobiDB-lite"/>
    </source>
</evidence>
<gene>
    <name evidence="3" type="ORF">BN1205_092310</name>
</gene>
<feature type="compositionally biased region" description="Low complexity" evidence="2">
    <location>
        <begin position="1218"/>
        <end position="1251"/>
    </location>
</feature>
<feature type="region of interest" description="Disordered" evidence="2">
    <location>
        <begin position="1166"/>
        <end position="1251"/>
    </location>
</feature>
<organism evidence="3">
    <name type="scientific">Toxoplasma gondii (strain ATCC 50861 / VEG)</name>
    <dbReference type="NCBI Taxonomy" id="432359"/>
    <lineage>
        <taxon>Eukaryota</taxon>
        <taxon>Sar</taxon>
        <taxon>Alveolata</taxon>
        <taxon>Apicomplexa</taxon>
        <taxon>Conoidasida</taxon>
        <taxon>Coccidia</taxon>
        <taxon>Eucoccidiorida</taxon>
        <taxon>Eimeriorina</taxon>
        <taxon>Sarcocystidae</taxon>
        <taxon>Toxoplasma</taxon>
    </lineage>
</organism>
<feature type="compositionally biased region" description="Low complexity" evidence="2">
    <location>
        <begin position="1170"/>
        <end position="1204"/>
    </location>
</feature>
<feature type="compositionally biased region" description="Polar residues" evidence="2">
    <location>
        <begin position="41"/>
        <end position="54"/>
    </location>
</feature>
<dbReference type="EMBL" id="LN714495">
    <property type="protein sequence ID" value="CEL73299.1"/>
    <property type="molecule type" value="Genomic_DNA"/>
</dbReference>
<feature type="region of interest" description="Disordered" evidence="2">
    <location>
        <begin position="887"/>
        <end position="920"/>
    </location>
</feature>
<feature type="region of interest" description="Disordered" evidence="2">
    <location>
        <begin position="946"/>
        <end position="974"/>
    </location>
</feature>
<feature type="region of interest" description="Disordered" evidence="2">
    <location>
        <begin position="25"/>
        <end position="97"/>
    </location>
</feature>
<feature type="coiled-coil region" evidence="1">
    <location>
        <begin position="607"/>
        <end position="808"/>
    </location>
</feature>
<evidence type="ECO:0000313" key="3">
    <source>
        <dbReference type="EMBL" id="CEL73299.1"/>
    </source>
</evidence>
<protein>
    <submittedName>
        <fullName evidence="3">Uncharacterized protein</fullName>
    </submittedName>
</protein>
<keyword evidence="1" id="KW-0175">Coiled coil</keyword>
<reference evidence="3" key="1">
    <citation type="journal article" date="2015" name="PLoS ONE">
        <title>Comprehensive Evaluation of Toxoplasma gondii VEG and Neospora caninum LIV Genomes with Tachyzoite Stage Transcriptome and Proteome Defines Novel Transcript Features.</title>
        <authorList>
            <person name="Ramaprasad A."/>
            <person name="Mourier T."/>
            <person name="Naeem R."/>
            <person name="Malas T.B."/>
            <person name="Moussa E."/>
            <person name="Panigrahi A."/>
            <person name="Vermont S.J."/>
            <person name="Otto T.D."/>
            <person name="Wastling J."/>
            <person name="Pain A."/>
        </authorList>
    </citation>
    <scope>NUCLEOTIDE SEQUENCE</scope>
    <source>
        <strain evidence="3">VEG</strain>
    </source>
</reference>
<feature type="coiled-coil region" evidence="1">
    <location>
        <begin position="473"/>
        <end position="574"/>
    </location>
</feature>
<feature type="region of interest" description="Disordered" evidence="2">
    <location>
        <begin position="818"/>
        <end position="850"/>
    </location>
</feature>
<name>A0A0F7UW65_TOXGV</name>
<accession>A0A0F7UW65</accession>